<sequence length="58" mass="6559">MCFYLPLEKRWDVDLPMDWTARRFDLLDEIETLMVESEDFCDSSIGGDDAAIGATVGV</sequence>
<dbReference type="KEGG" id="snep:Enr13x_65150"/>
<evidence type="ECO:0000313" key="2">
    <source>
        <dbReference type="Proteomes" id="UP000319004"/>
    </source>
</evidence>
<keyword evidence="2" id="KW-1185">Reference proteome</keyword>
<protein>
    <submittedName>
        <fullName evidence="1">Uncharacterized protein</fullName>
    </submittedName>
</protein>
<reference evidence="1 2" key="1">
    <citation type="submission" date="2019-03" db="EMBL/GenBank/DDBJ databases">
        <title>Deep-cultivation of Planctomycetes and their phenomic and genomic characterization uncovers novel biology.</title>
        <authorList>
            <person name="Wiegand S."/>
            <person name="Jogler M."/>
            <person name="Boedeker C."/>
            <person name="Pinto D."/>
            <person name="Vollmers J."/>
            <person name="Rivas-Marin E."/>
            <person name="Kohn T."/>
            <person name="Peeters S.H."/>
            <person name="Heuer A."/>
            <person name="Rast P."/>
            <person name="Oberbeckmann S."/>
            <person name="Bunk B."/>
            <person name="Jeske O."/>
            <person name="Meyerdierks A."/>
            <person name="Storesund J.E."/>
            <person name="Kallscheuer N."/>
            <person name="Luecker S."/>
            <person name="Lage O.M."/>
            <person name="Pohl T."/>
            <person name="Merkel B.J."/>
            <person name="Hornburger P."/>
            <person name="Mueller R.-W."/>
            <person name="Bruemmer F."/>
            <person name="Labrenz M."/>
            <person name="Spormann A.M."/>
            <person name="Op den Camp H."/>
            <person name="Overmann J."/>
            <person name="Amann R."/>
            <person name="Jetten M.S.M."/>
            <person name="Mascher T."/>
            <person name="Medema M.H."/>
            <person name="Devos D.P."/>
            <person name="Kaster A.-K."/>
            <person name="Ovreas L."/>
            <person name="Rohde M."/>
            <person name="Galperin M.Y."/>
            <person name="Jogler C."/>
        </authorList>
    </citation>
    <scope>NUCLEOTIDE SEQUENCE [LARGE SCALE GENOMIC DNA]</scope>
    <source>
        <strain evidence="1 2">Enr13</strain>
    </source>
</reference>
<organism evidence="1 2">
    <name type="scientific">Stieleria neptunia</name>
    <dbReference type="NCBI Taxonomy" id="2527979"/>
    <lineage>
        <taxon>Bacteria</taxon>
        <taxon>Pseudomonadati</taxon>
        <taxon>Planctomycetota</taxon>
        <taxon>Planctomycetia</taxon>
        <taxon>Pirellulales</taxon>
        <taxon>Pirellulaceae</taxon>
        <taxon>Stieleria</taxon>
    </lineage>
</organism>
<gene>
    <name evidence="1" type="ORF">Enr13x_65150</name>
</gene>
<proteinExistence type="predicted"/>
<dbReference type="RefSeq" id="WP_197455473.1">
    <property type="nucleotide sequence ID" value="NZ_CP037423.1"/>
</dbReference>
<dbReference type="AlphaFoldDB" id="A0A518I0H3"/>
<accession>A0A518I0H3</accession>
<name>A0A518I0H3_9BACT</name>
<evidence type="ECO:0000313" key="1">
    <source>
        <dbReference type="EMBL" id="QDV46606.1"/>
    </source>
</evidence>
<dbReference type="EMBL" id="CP037423">
    <property type="protein sequence ID" value="QDV46606.1"/>
    <property type="molecule type" value="Genomic_DNA"/>
</dbReference>
<dbReference type="Proteomes" id="UP000319004">
    <property type="component" value="Chromosome"/>
</dbReference>